<protein>
    <recommendedName>
        <fullName evidence="9">Methylated-DNA--protein-cysteine methyltransferase</fullName>
        <ecNumber evidence="9">2.1.1.63</ecNumber>
    </recommendedName>
    <alternativeName>
        <fullName evidence="9">6-O-methylguanine-DNA methyltransferase</fullName>
        <shortName evidence="9">MGMT</shortName>
    </alternativeName>
    <alternativeName>
        <fullName evidence="9">O-6-methylguanine-DNA-alkyltransferase</fullName>
    </alternativeName>
</protein>
<dbReference type="FunFam" id="1.10.10.10:FF:000214">
    <property type="entry name" value="Methylated-DNA--protein-cysteine methyltransferase"/>
    <property type="match status" value="1"/>
</dbReference>
<evidence type="ECO:0000256" key="6">
    <source>
        <dbReference type="ARBA" id="ARBA00022763"/>
    </source>
</evidence>
<dbReference type="InterPro" id="IPR014048">
    <property type="entry name" value="MethylDNA_cys_MeTrfase_DNA-bd"/>
</dbReference>
<keyword evidence="5 9" id="KW-0808">Transferase</keyword>
<comment type="function">
    <text evidence="9">Involved in the cellular defense against the biological effects of O6-methylguanine (O6-MeG) and O4-methylthymine (O4-MeT) in DNA. Repairs the methylated nucleobase in DNA by stoichiometrically transferring the methyl group to a cysteine residue in the enzyme. This is a suicide reaction: the enzyme is irreversibly inactivated.</text>
</comment>
<evidence type="ECO:0000256" key="2">
    <source>
        <dbReference type="ARBA" id="ARBA00008711"/>
    </source>
</evidence>
<sequence length="217" mass="23578">MAMLNNELFPHSAFTLAPETLARLQHSVHALCDKPSSGAAGKPLYYRFLDSPVGPMIAMASDKGVVLLEFLDTVETITKEINDLRTRYGFALTGQDHPCLDAVQQQMDAYFAGQRHTFELALDAPGTAFDETVWAHLQRIPYGRTCSYGDLASEIGNGAHARIVGTANHRNRISIVIPCHRVIGADGSLTGYGGGLPRKRWLLEFESVHACNAAPAG</sequence>
<proteinExistence type="inferred from homology"/>
<dbReference type="GO" id="GO:0032259">
    <property type="term" value="P:methylation"/>
    <property type="evidence" value="ECO:0007669"/>
    <property type="project" value="UniProtKB-KW"/>
</dbReference>
<keyword evidence="4 9" id="KW-0489">Methyltransferase</keyword>
<dbReference type="GO" id="GO:0006307">
    <property type="term" value="P:DNA alkylation repair"/>
    <property type="evidence" value="ECO:0007669"/>
    <property type="project" value="UniProtKB-UniRule"/>
</dbReference>
<dbReference type="NCBIfam" id="TIGR00589">
    <property type="entry name" value="ogt"/>
    <property type="match status" value="1"/>
</dbReference>
<comment type="subcellular location">
    <subcellularLocation>
        <location evidence="9">Cytoplasm</location>
    </subcellularLocation>
</comment>
<dbReference type="PROSITE" id="PS00374">
    <property type="entry name" value="MGMT"/>
    <property type="match status" value="1"/>
</dbReference>
<dbReference type="PANTHER" id="PTHR10815:SF13">
    <property type="entry name" value="METHYLATED-DNA--PROTEIN-CYSTEINE METHYLTRANSFERASE"/>
    <property type="match status" value="1"/>
</dbReference>
<evidence type="ECO:0000256" key="1">
    <source>
        <dbReference type="ARBA" id="ARBA00001286"/>
    </source>
</evidence>
<dbReference type="EC" id="2.1.1.63" evidence="9"/>
<dbReference type="InterPro" id="IPR023546">
    <property type="entry name" value="MGMT"/>
</dbReference>
<evidence type="ECO:0000256" key="3">
    <source>
        <dbReference type="ARBA" id="ARBA00022490"/>
    </source>
</evidence>
<dbReference type="Proteomes" id="UP000005267">
    <property type="component" value="Chromosome"/>
</dbReference>
<evidence type="ECO:0000313" key="13">
    <source>
        <dbReference type="Proteomes" id="UP000005267"/>
    </source>
</evidence>
<feature type="domain" description="Methylguanine DNA methyltransferase ribonuclease-like" evidence="11">
    <location>
        <begin position="44"/>
        <end position="123"/>
    </location>
</feature>
<reference evidence="12 13" key="1">
    <citation type="journal article" date="2011" name="J. Bacteriol.">
        <title>Whole-genome shotgun sequencing of the sulfur-oxidizing chemoautotroph Tetrathiobacter kashmirensis.</title>
        <authorList>
            <person name="Ghosh W."/>
            <person name="George A."/>
            <person name="Agarwal A."/>
            <person name="Raj P."/>
            <person name="Alam M."/>
            <person name="Pyne P."/>
            <person name="Das Gupta S.K."/>
        </authorList>
    </citation>
    <scope>NUCLEOTIDE SEQUENCE [LARGE SCALE GENOMIC DNA]</scope>
    <source>
        <strain evidence="12 13">WT001</strain>
    </source>
</reference>
<evidence type="ECO:0000313" key="12">
    <source>
        <dbReference type="EMBL" id="AFK61826.1"/>
    </source>
</evidence>
<dbReference type="InterPro" id="IPR036217">
    <property type="entry name" value="MethylDNA_cys_MeTrfase_DNAb"/>
</dbReference>
<feature type="active site" description="Nucleophile; methyl group acceptor" evidence="9">
    <location>
        <position position="179"/>
    </location>
</feature>
<dbReference type="HAMAP" id="MF_00772">
    <property type="entry name" value="OGT"/>
    <property type="match status" value="1"/>
</dbReference>
<dbReference type="InterPro" id="IPR036631">
    <property type="entry name" value="MGMT_N_sf"/>
</dbReference>
<organism evidence="12 13">
    <name type="scientific">Advenella kashmirensis (strain DSM 17095 / LMG 22695 / WT001)</name>
    <name type="common">Tetrathiobacter kashmirensis</name>
    <dbReference type="NCBI Taxonomy" id="1036672"/>
    <lineage>
        <taxon>Bacteria</taxon>
        <taxon>Pseudomonadati</taxon>
        <taxon>Pseudomonadota</taxon>
        <taxon>Betaproteobacteria</taxon>
        <taxon>Burkholderiales</taxon>
        <taxon>Alcaligenaceae</taxon>
    </lineage>
</organism>
<accession>I3U9Y8</accession>
<comment type="similarity">
    <text evidence="2 9">Belongs to the MGMT family.</text>
</comment>
<comment type="miscellaneous">
    <text evidence="9">This enzyme catalyzes only one turnover and therefore is not strictly catalytic. According to one definition, an enzyme is a biocatalyst that acts repeatedly and over many reaction cycles.</text>
</comment>
<dbReference type="Pfam" id="PF01035">
    <property type="entry name" value="DNA_binding_1"/>
    <property type="match status" value="1"/>
</dbReference>
<evidence type="ECO:0000256" key="5">
    <source>
        <dbReference type="ARBA" id="ARBA00022679"/>
    </source>
</evidence>
<dbReference type="HOGENOM" id="CLU_000445_52_2_4"/>
<dbReference type="Pfam" id="PF02870">
    <property type="entry name" value="Methyltransf_1N"/>
    <property type="match status" value="1"/>
</dbReference>
<dbReference type="SUPFAM" id="SSF46767">
    <property type="entry name" value="Methylated DNA-protein cysteine methyltransferase, C-terminal domain"/>
    <property type="match status" value="1"/>
</dbReference>
<evidence type="ECO:0000256" key="9">
    <source>
        <dbReference type="HAMAP-Rule" id="MF_00772"/>
    </source>
</evidence>
<dbReference type="CDD" id="cd06445">
    <property type="entry name" value="ATase"/>
    <property type="match status" value="1"/>
</dbReference>
<dbReference type="InterPro" id="IPR008332">
    <property type="entry name" value="MethylG_MeTrfase_N"/>
</dbReference>
<dbReference type="Gene3D" id="3.30.160.70">
    <property type="entry name" value="Methylated DNA-protein cysteine methyltransferase domain"/>
    <property type="match status" value="1"/>
</dbReference>
<keyword evidence="6 9" id="KW-0227">DNA damage</keyword>
<evidence type="ECO:0000256" key="8">
    <source>
        <dbReference type="ARBA" id="ARBA00049348"/>
    </source>
</evidence>
<dbReference type="PANTHER" id="PTHR10815">
    <property type="entry name" value="METHYLATED-DNA--PROTEIN-CYSTEINE METHYLTRANSFERASE"/>
    <property type="match status" value="1"/>
</dbReference>
<dbReference type="InterPro" id="IPR001497">
    <property type="entry name" value="MethylDNA_cys_MeTrfase_AS"/>
</dbReference>
<dbReference type="STRING" id="1036672.TKWG_06965"/>
<dbReference type="EMBL" id="CP003555">
    <property type="protein sequence ID" value="AFK61826.1"/>
    <property type="molecule type" value="Genomic_DNA"/>
</dbReference>
<reference evidence="13" key="2">
    <citation type="journal article" date="2013" name="PLoS ONE">
        <title>Genome implosion elicits host-confinement in Alcaligenaceae: evidence from the comparative genomics of Tetrathiobacter kashmirensis, a pathogen in the making.</title>
        <authorList>
            <person name="Ghosh W."/>
            <person name="Alam M."/>
            <person name="Roy C."/>
            <person name="Pyne P."/>
            <person name="George A."/>
            <person name="Chakraborty R."/>
            <person name="Majumder S."/>
            <person name="Agarwal A."/>
            <person name="Chakraborty S."/>
            <person name="Majumdar S."/>
            <person name="Gupta S.K."/>
        </authorList>
    </citation>
    <scope>NUCLEOTIDE SEQUENCE [LARGE SCALE GENOMIC DNA]</scope>
    <source>
        <strain evidence="13">WT001</strain>
    </source>
</reference>
<dbReference type="Gene3D" id="1.10.10.10">
    <property type="entry name" value="Winged helix-like DNA-binding domain superfamily/Winged helix DNA-binding domain"/>
    <property type="match status" value="1"/>
</dbReference>
<dbReference type="SUPFAM" id="SSF53155">
    <property type="entry name" value="Methylated DNA-protein cysteine methyltransferase domain"/>
    <property type="match status" value="1"/>
</dbReference>
<dbReference type="GO" id="GO:0003908">
    <property type="term" value="F:methylated-DNA-[protein]-cysteine S-methyltransferase activity"/>
    <property type="evidence" value="ECO:0007669"/>
    <property type="project" value="UniProtKB-UniRule"/>
</dbReference>
<keyword evidence="3 9" id="KW-0963">Cytoplasm</keyword>
<evidence type="ECO:0000256" key="4">
    <source>
        <dbReference type="ARBA" id="ARBA00022603"/>
    </source>
</evidence>
<keyword evidence="7 9" id="KW-0234">DNA repair</keyword>
<dbReference type="KEGG" id="aka:TKWG_06965"/>
<dbReference type="AlphaFoldDB" id="I3U9Y8"/>
<comment type="catalytic activity">
    <reaction evidence="1 9">
        <text>a 4-O-methyl-thymidine in DNA + L-cysteinyl-[protein] = a thymidine in DNA + S-methyl-L-cysteinyl-[protein]</text>
        <dbReference type="Rhea" id="RHEA:53428"/>
        <dbReference type="Rhea" id="RHEA-COMP:10131"/>
        <dbReference type="Rhea" id="RHEA-COMP:10132"/>
        <dbReference type="Rhea" id="RHEA-COMP:13555"/>
        <dbReference type="Rhea" id="RHEA-COMP:13556"/>
        <dbReference type="ChEBI" id="CHEBI:29950"/>
        <dbReference type="ChEBI" id="CHEBI:82612"/>
        <dbReference type="ChEBI" id="CHEBI:137386"/>
        <dbReference type="ChEBI" id="CHEBI:137387"/>
        <dbReference type="EC" id="2.1.1.63"/>
    </reaction>
</comment>
<evidence type="ECO:0000259" key="10">
    <source>
        <dbReference type="Pfam" id="PF01035"/>
    </source>
</evidence>
<feature type="domain" description="Methylated-DNA-[protein]-cysteine S-methyltransferase DNA binding" evidence="10">
    <location>
        <begin position="129"/>
        <end position="208"/>
    </location>
</feature>
<evidence type="ECO:0000259" key="11">
    <source>
        <dbReference type="Pfam" id="PF02870"/>
    </source>
</evidence>
<gene>
    <name evidence="12" type="ordered locus">TKWG_06965</name>
</gene>
<dbReference type="InterPro" id="IPR036388">
    <property type="entry name" value="WH-like_DNA-bd_sf"/>
</dbReference>
<evidence type="ECO:0000256" key="7">
    <source>
        <dbReference type="ARBA" id="ARBA00023204"/>
    </source>
</evidence>
<keyword evidence="13" id="KW-1185">Reference proteome</keyword>
<name>I3U9Y8_ADVKW</name>
<comment type="catalytic activity">
    <reaction evidence="8 9">
        <text>a 6-O-methyl-2'-deoxyguanosine in DNA + L-cysteinyl-[protein] = S-methyl-L-cysteinyl-[protein] + a 2'-deoxyguanosine in DNA</text>
        <dbReference type="Rhea" id="RHEA:24000"/>
        <dbReference type="Rhea" id="RHEA-COMP:10131"/>
        <dbReference type="Rhea" id="RHEA-COMP:10132"/>
        <dbReference type="Rhea" id="RHEA-COMP:11367"/>
        <dbReference type="Rhea" id="RHEA-COMP:11368"/>
        <dbReference type="ChEBI" id="CHEBI:29950"/>
        <dbReference type="ChEBI" id="CHEBI:82612"/>
        <dbReference type="ChEBI" id="CHEBI:85445"/>
        <dbReference type="ChEBI" id="CHEBI:85448"/>
        <dbReference type="EC" id="2.1.1.63"/>
    </reaction>
</comment>
<dbReference type="GO" id="GO:0005737">
    <property type="term" value="C:cytoplasm"/>
    <property type="evidence" value="ECO:0007669"/>
    <property type="project" value="UniProtKB-SubCell"/>
</dbReference>